<gene>
    <name evidence="1" type="ORF">Enr10x_20100</name>
</gene>
<protein>
    <submittedName>
        <fullName evidence="1">Uncharacterized protein</fullName>
    </submittedName>
</protein>
<evidence type="ECO:0000313" key="1">
    <source>
        <dbReference type="EMBL" id="QDT26700.1"/>
    </source>
</evidence>
<dbReference type="Proteomes" id="UP000315647">
    <property type="component" value="Chromosome"/>
</dbReference>
<organism evidence="1 2">
    <name type="scientific">Gimesia panareensis</name>
    <dbReference type="NCBI Taxonomy" id="2527978"/>
    <lineage>
        <taxon>Bacteria</taxon>
        <taxon>Pseudomonadati</taxon>
        <taxon>Planctomycetota</taxon>
        <taxon>Planctomycetia</taxon>
        <taxon>Planctomycetales</taxon>
        <taxon>Planctomycetaceae</taxon>
        <taxon>Gimesia</taxon>
    </lineage>
</organism>
<dbReference type="RefSeq" id="WP_145448892.1">
    <property type="nucleotide sequence ID" value="NZ_CP037421.1"/>
</dbReference>
<evidence type="ECO:0000313" key="2">
    <source>
        <dbReference type="Proteomes" id="UP000315647"/>
    </source>
</evidence>
<sequence length="94" mass="10372">MGKKASSTIKAGSLIQVKEGVCLPEFPEVSCAGWTGIVEEVKKKDKDRSYTIIWDEATEKKIPEAYKAQCEAQQLLYNYACLPGDDLILADSQS</sequence>
<reference evidence="1 2" key="1">
    <citation type="submission" date="2019-03" db="EMBL/GenBank/DDBJ databases">
        <title>Deep-cultivation of Planctomycetes and their phenomic and genomic characterization uncovers novel biology.</title>
        <authorList>
            <person name="Wiegand S."/>
            <person name="Jogler M."/>
            <person name="Boedeker C."/>
            <person name="Pinto D."/>
            <person name="Vollmers J."/>
            <person name="Rivas-Marin E."/>
            <person name="Kohn T."/>
            <person name="Peeters S.H."/>
            <person name="Heuer A."/>
            <person name="Rast P."/>
            <person name="Oberbeckmann S."/>
            <person name="Bunk B."/>
            <person name="Jeske O."/>
            <person name="Meyerdierks A."/>
            <person name="Storesund J.E."/>
            <person name="Kallscheuer N."/>
            <person name="Luecker S."/>
            <person name="Lage O.M."/>
            <person name="Pohl T."/>
            <person name="Merkel B.J."/>
            <person name="Hornburger P."/>
            <person name="Mueller R.-W."/>
            <person name="Bruemmer F."/>
            <person name="Labrenz M."/>
            <person name="Spormann A.M."/>
            <person name="Op den Camp H."/>
            <person name="Overmann J."/>
            <person name="Amann R."/>
            <person name="Jetten M.S.M."/>
            <person name="Mascher T."/>
            <person name="Medema M.H."/>
            <person name="Devos D.P."/>
            <person name="Kaster A.-K."/>
            <person name="Ovreas L."/>
            <person name="Rohde M."/>
            <person name="Galperin M.Y."/>
            <person name="Jogler C."/>
        </authorList>
    </citation>
    <scope>NUCLEOTIDE SEQUENCE [LARGE SCALE GENOMIC DNA]</scope>
    <source>
        <strain evidence="1 2">Enr10</strain>
    </source>
</reference>
<keyword evidence="2" id="KW-1185">Reference proteome</keyword>
<dbReference type="EMBL" id="CP037421">
    <property type="protein sequence ID" value="QDT26700.1"/>
    <property type="molecule type" value="Genomic_DNA"/>
</dbReference>
<dbReference type="AlphaFoldDB" id="A0A517Q4Z2"/>
<name>A0A517Q4Z2_9PLAN</name>
<accession>A0A517Q4Z2</accession>
<proteinExistence type="predicted"/>